<dbReference type="EMBL" id="JABBFV010000014">
    <property type="protein sequence ID" value="NML11877.1"/>
    <property type="molecule type" value="Genomic_DNA"/>
</dbReference>
<evidence type="ECO:0000313" key="1">
    <source>
        <dbReference type="EMBL" id="NML11877.1"/>
    </source>
</evidence>
<dbReference type="Proteomes" id="UP000519023">
    <property type="component" value="Unassembled WGS sequence"/>
</dbReference>
<comment type="caution">
    <text evidence="1">The sequence shown here is derived from an EMBL/GenBank/DDBJ whole genome shotgun (WGS) entry which is preliminary data.</text>
</comment>
<reference evidence="1 2" key="1">
    <citation type="submission" date="2020-04" db="EMBL/GenBank/DDBJ databases">
        <title>Sphingobium sp. AR-3-1 isolated from Arctic soil.</title>
        <authorList>
            <person name="Dahal R.H."/>
            <person name="Chaudhary D.K."/>
        </authorList>
    </citation>
    <scope>NUCLEOTIDE SEQUENCE [LARGE SCALE GENOMIC DNA]</scope>
    <source>
        <strain evidence="1 2">AR-3-1</strain>
    </source>
</reference>
<evidence type="ECO:0008006" key="3">
    <source>
        <dbReference type="Google" id="ProtNLM"/>
    </source>
</evidence>
<keyword evidence="2" id="KW-1185">Reference proteome</keyword>
<proteinExistence type="predicted"/>
<organism evidence="1 2">
    <name type="scientific">Sphingobium psychrophilum</name>
    <dbReference type="NCBI Taxonomy" id="2728834"/>
    <lineage>
        <taxon>Bacteria</taxon>
        <taxon>Pseudomonadati</taxon>
        <taxon>Pseudomonadota</taxon>
        <taxon>Alphaproteobacteria</taxon>
        <taxon>Sphingomonadales</taxon>
        <taxon>Sphingomonadaceae</taxon>
        <taxon>Sphingobium</taxon>
    </lineage>
</organism>
<evidence type="ECO:0000313" key="2">
    <source>
        <dbReference type="Proteomes" id="UP000519023"/>
    </source>
</evidence>
<dbReference type="RefSeq" id="WP_169574313.1">
    <property type="nucleotide sequence ID" value="NZ_JABBFV010000014.1"/>
</dbReference>
<sequence length="150" mass="17011">MSNERQLTGNAGVYHVARELSRHGWNVMLTVRNARGADLYAVSQCERIVQPIQVKAHSAKPNDVRLGLQPDALVTPWWVFVAHALSDSPACYLLSLDEIRQLMVRDPGTRSGKPDAQRAFWFDRRFCTPASDRERIDAREAWTRLGDPGR</sequence>
<gene>
    <name evidence="1" type="ORF">HHL08_17255</name>
</gene>
<accession>A0A7X9WXV3</accession>
<dbReference type="AlphaFoldDB" id="A0A7X9WXV3"/>
<protein>
    <recommendedName>
        <fullName evidence="3">PD(D/E)XK endonuclease domain-containing protein</fullName>
    </recommendedName>
</protein>
<name>A0A7X9WXV3_9SPHN</name>